<dbReference type="CDD" id="cd12152">
    <property type="entry name" value="F1-ATPase_delta"/>
    <property type="match status" value="1"/>
</dbReference>
<evidence type="ECO:0000256" key="4">
    <source>
        <dbReference type="ARBA" id="ARBA00022448"/>
    </source>
</evidence>
<dbReference type="Proteomes" id="UP000244930">
    <property type="component" value="Chromosome"/>
</dbReference>
<gene>
    <name evidence="8" type="primary">atpC</name>
    <name evidence="11" type="ORF">CEW83_07290</name>
</gene>
<evidence type="ECO:0000256" key="8">
    <source>
        <dbReference type="HAMAP-Rule" id="MF_00530"/>
    </source>
</evidence>
<protein>
    <recommendedName>
        <fullName evidence="8">ATP synthase epsilon chain</fullName>
    </recommendedName>
    <alternativeName>
        <fullName evidence="8">ATP synthase F1 sector epsilon subunit</fullName>
    </alternativeName>
    <alternativeName>
        <fullName evidence="8">F-ATPase epsilon subunit</fullName>
    </alternativeName>
</protein>
<dbReference type="KEGG" id="acom:CEW83_07290"/>
<evidence type="ECO:0000256" key="1">
    <source>
        <dbReference type="ARBA" id="ARBA00003543"/>
    </source>
</evidence>
<keyword evidence="8" id="KW-1003">Cell membrane</keyword>
<dbReference type="AlphaFoldDB" id="A0A2U8GNH4"/>
<dbReference type="Pfam" id="PF02823">
    <property type="entry name" value="ATP-synt_DE_N"/>
    <property type="match status" value="1"/>
</dbReference>
<keyword evidence="8" id="KW-0066">ATP synthesis</keyword>
<keyword evidence="6 8" id="KW-0472">Membrane</keyword>
<dbReference type="HAMAP" id="MF_00530">
    <property type="entry name" value="ATP_synth_epsil_bac"/>
    <property type="match status" value="1"/>
</dbReference>
<evidence type="ECO:0000256" key="9">
    <source>
        <dbReference type="SAM" id="Coils"/>
    </source>
</evidence>
<keyword evidence="5 8" id="KW-0406">Ion transport</keyword>
<name>A0A2U8GNH4_9RHOO</name>
<comment type="similarity">
    <text evidence="3 8">Belongs to the ATPase epsilon chain family.</text>
</comment>
<feature type="coiled-coil region" evidence="9">
    <location>
        <begin position="94"/>
        <end position="121"/>
    </location>
</feature>
<keyword evidence="4 8" id="KW-0813">Transport</keyword>
<keyword evidence="9" id="KW-0175">Coiled coil</keyword>
<dbReference type="RefSeq" id="WP_108948758.1">
    <property type="nucleotide sequence ID" value="NZ_CP022187.1"/>
</dbReference>
<dbReference type="InterPro" id="IPR036771">
    <property type="entry name" value="ATPsynth_dsu/esu_N"/>
</dbReference>
<evidence type="ECO:0000313" key="11">
    <source>
        <dbReference type="EMBL" id="AWI75050.1"/>
    </source>
</evidence>
<dbReference type="InterPro" id="IPR001469">
    <property type="entry name" value="ATP_synth_F1_dsu/esu"/>
</dbReference>
<dbReference type="GO" id="GO:0046933">
    <property type="term" value="F:proton-transporting ATP synthase activity, rotational mechanism"/>
    <property type="evidence" value="ECO:0007669"/>
    <property type="project" value="UniProtKB-UniRule"/>
</dbReference>
<organism evidence="11 12">
    <name type="scientific">Parazoarcus communis</name>
    <dbReference type="NCBI Taxonomy" id="41977"/>
    <lineage>
        <taxon>Bacteria</taxon>
        <taxon>Pseudomonadati</taxon>
        <taxon>Pseudomonadota</taxon>
        <taxon>Betaproteobacteria</taxon>
        <taxon>Rhodocyclales</taxon>
        <taxon>Zoogloeaceae</taxon>
        <taxon>Parazoarcus</taxon>
    </lineage>
</organism>
<evidence type="ECO:0000256" key="6">
    <source>
        <dbReference type="ARBA" id="ARBA00023136"/>
    </source>
</evidence>
<dbReference type="SUPFAM" id="SSF51344">
    <property type="entry name" value="Epsilon subunit of F1F0-ATP synthase N-terminal domain"/>
    <property type="match status" value="1"/>
</dbReference>
<proteinExistence type="inferred from homology"/>
<evidence type="ECO:0000259" key="10">
    <source>
        <dbReference type="Pfam" id="PF02823"/>
    </source>
</evidence>
<dbReference type="GO" id="GO:0005524">
    <property type="term" value="F:ATP binding"/>
    <property type="evidence" value="ECO:0007669"/>
    <property type="project" value="UniProtKB-UniRule"/>
</dbReference>
<comment type="function">
    <text evidence="1 8">Produces ATP from ADP in the presence of a proton gradient across the membrane.</text>
</comment>
<sequence length="132" mass="14545">MSTFSLHIASATLQTRFDAVASFVGSDASGQFGLMSDHVPMATILAPGLARFREAGAARWRYLALPGGTLRFADNVLAIAAHSFVVGEELSRVRAELDAALERETRQHADLRHNLDQLETALAQRLWDLERR</sequence>
<evidence type="ECO:0000256" key="3">
    <source>
        <dbReference type="ARBA" id="ARBA00005712"/>
    </source>
</evidence>
<feature type="domain" description="ATP synthase F1 complex delta/epsilon subunit N-terminal" evidence="10">
    <location>
        <begin position="5"/>
        <end position="83"/>
    </location>
</feature>
<evidence type="ECO:0000313" key="12">
    <source>
        <dbReference type="Proteomes" id="UP000244930"/>
    </source>
</evidence>
<dbReference type="Gene3D" id="2.60.15.10">
    <property type="entry name" value="F0F1 ATP synthase delta/epsilon subunit, N-terminal"/>
    <property type="match status" value="1"/>
</dbReference>
<accession>A0A2U8GNH4</accession>
<dbReference type="GO" id="GO:0045259">
    <property type="term" value="C:proton-transporting ATP synthase complex"/>
    <property type="evidence" value="ECO:0007669"/>
    <property type="project" value="UniProtKB-KW"/>
</dbReference>
<keyword evidence="8" id="KW-0375">Hydrogen ion transport</keyword>
<evidence type="ECO:0000256" key="7">
    <source>
        <dbReference type="ARBA" id="ARBA00023196"/>
    </source>
</evidence>
<dbReference type="GO" id="GO:0012505">
    <property type="term" value="C:endomembrane system"/>
    <property type="evidence" value="ECO:0007669"/>
    <property type="project" value="UniProtKB-SubCell"/>
</dbReference>
<keyword evidence="7 8" id="KW-0139">CF(1)</keyword>
<dbReference type="InterPro" id="IPR020546">
    <property type="entry name" value="ATP_synth_F1_dsu/esu_N"/>
</dbReference>
<comment type="subcellular location">
    <subcellularLocation>
        <location evidence="8">Cell membrane</location>
        <topology evidence="8">Peripheral membrane protein</topology>
    </subcellularLocation>
    <subcellularLocation>
        <location evidence="2">Endomembrane system</location>
        <topology evidence="2">Peripheral membrane protein</topology>
    </subcellularLocation>
</comment>
<comment type="subunit">
    <text evidence="8">F-type ATPases have 2 components, CF(1) - the catalytic core - and CF(0) - the membrane proton channel. CF(1) has five subunits: alpha(3), beta(3), gamma(1), delta(1), epsilon(1). CF(0) has three main subunits: a, b and c.</text>
</comment>
<dbReference type="GO" id="GO:0005886">
    <property type="term" value="C:plasma membrane"/>
    <property type="evidence" value="ECO:0007669"/>
    <property type="project" value="UniProtKB-SubCell"/>
</dbReference>
<evidence type="ECO:0000256" key="2">
    <source>
        <dbReference type="ARBA" id="ARBA00004184"/>
    </source>
</evidence>
<keyword evidence="12" id="KW-1185">Reference proteome</keyword>
<dbReference type="EMBL" id="CP022187">
    <property type="protein sequence ID" value="AWI75050.1"/>
    <property type="molecule type" value="Genomic_DNA"/>
</dbReference>
<evidence type="ECO:0000256" key="5">
    <source>
        <dbReference type="ARBA" id="ARBA00023065"/>
    </source>
</evidence>
<reference evidence="11 12" key="1">
    <citation type="submission" date="2017-06" db="EMBL/GenBank/DDBJ databases">
        <title>Azoarcus.</title>
        <authorList>
            <person name="Woo J.-H."/>
            <person name="Kim H.-S."/>
        </authorList>
    </citation>
    <scope>NUCLEOTIDE SEQUENCE [LARGE SCALE GENOMIC DNA]</scope>
    <source>
        <strain evidence="11 12">TSPY31</strain>
    </source>
</reference>